<dbReference type="Gene3D" id="3.40.50.410">
    <property type="entry name" value="von Willebrand factor, type A domain"/>
    <property type="match status" value="1"/>
</dbReference>
<organism evidence="2 3">
    <name type="scientific">Microcoleus anatoxicus PTRS2</name>
    <dbReference type="NCBI Taxonomy" id="2705321"/>
    <lineage>
        <taxon>Bacteria</taxon>
        <taxon>Bacillati</taxon>
        <taxon>Cyanobacteriota</taxon>
        <taxon>Cyanophyceae</taxon>
        <taxon>Oscillatoriophycideae</taxon>
        <taxon>Oscillatoriales</taxon>
        <taxon>Microcoleaceae</taxon>
        <taxon>Microcoleus</taxon>
        <taxon>Microcoleus anatoxicus</taxon>
    </lineage>
</organism>
<dbReference type="InterPro" id="IPR036465">
    <property type="entry name" value="vWFA_dom_sf"/>
</dbReference>
<evidence type="ECO:0000259" key="1">
    <source>
        <dbReference type="PROSITE" id="PS50234"/>
    </source>
</evidence>
<reference evidence="2 3" key="1">
    <citation type="journal article" date="2020" name="Harmful Algae">
        <title>Molecular and morphological characterization of a novel dihydroanatoxin-a producing Microcoleus species (cyanobacteria) from the Russian River, California, USA.</title>
        <authorList>
            <person name="Conklin K.Y."/>
            <person name="Stancheva R."/>
            <person name="Otten T.G."/>
            <person name="Fadness R."/>
            <person name="Boyer G.L."/>
            <person name="Read B."/>
            <person name="Zhang X."/>
            <person name="Sheath R.G."/>
        </authorList>
    </citation>
    <scope>NUCLEOTIDE SEQUENCE [LARGE SCALE GENOMIC DNA]</scope>
    <source>
        <strain evidence="2 3">PTRS2</strain>
    </source>
</reference>
<dbReference type="SUPFAM" id="SSF53300">
    <property type="entry name" value="vWA-like"/>
    <property type="match status" value="1"/>
</dbReference>
<protein>
    <submittedName>
        <fullName evidence="2">VWA domain-containing protein</fullName>
    </submittedName>
</protein>
<dbReference type="RefSeq" id="WP_340542385.1">
    <property type="nucleotide sequence ID" value="NZ_JBBLXS010000932.1"/>
</dbReference>
<name>A0ABU8YY08_9CYAN</name>
<dbReference type="InterPro" id="IPR002035">
    <property type="entry name" value="VWF_A"/>
</dbReference>
<gene>
    <name evidence="2" type="ORF">WMG39_30185</name>
</gene>
<comment type="caution">
    <text evidence="2">The sequence shown here is derived from an EMBL/GenBank/DDBJ whole genome shotgun (WGS) entry which is preliminary data.</text>
</comment>
<evidence type="ECO:0000313" key="2">
    <source>
        <dbReference type="EMBL" id="MEK0189083.1"/>
    </source>
</evidence>
<dbReference type="EMBL" id="JBBLXS010000932">
    <property type="protein sequence ID" value="MEK0189083.1"/>
    <property type="molecule type" value="Genomic_DNA"/>
</dbReference>
<dbReference type="Proteomes" id="UP001384579">
    <property type="component" value="Unassembled WGS sequence"/>
</dbReference>
<feature type="domain" description="VWFA" evidence="1">
    <location>
        <begin position="46"/>
        <end position="251"/>
    </location>
</feature>
<proteinExistence type="predicted"/>
<evidence type="ECO:0000313" key="3">
    <source>
        <dbReference type="Proteomes" id="UP001384579"/>
    </source>
</evidence>
<sequence length="271" mass="30770">PKVSNKSQKAIDLEKKLEEKAPHIFNLVKKADISLQKANLTNHDAKVALCLDISVSMSALYSAGKIQRLAEKILALGCRFDDNAAIDIFLFGINSYYAGDMTIENFPNFIHHILKRYPLEGGTYYGRVIQEIRKFYFPDSRDGSRYAPISADKPVYVMFVTDGATADESATKQQLKWSSYEPIFWQFMAIGKSRKDVKNKGVGGWFSRATASDFSFLEQLDEMGDRHLDNADFFSLEDPESIADEELYDLLTAEYPNWVKSARLKNLLPYS</sequence>
<accession>A0ABU8YY08</accession>
<feature type="non-terminal residue" evidence="2">
    <location>
        <position position="1"/>
    </location>
</feature>
<dbReference type="PROSITE" id="PS50234">
    <property type="entry name" value="VWFA"/>
    <property type="match status" value="1"/>
</dbReference>
<dbReference type="InterPro" id="IPR019303">
    <property type="entry name" value="vWA_TerF_C"/>
</dbReference>
<dbReference type="Pfam" id="PF10138">
    <property type="entry name" value="vWA-TerF-like"/>
    <property type="match status" value="1"/>
</dbReference>
<keyword evidence="3" id="KW-1185">Reference proteome</keyword>